<feature type="compositionally biased region" description="Basic and acidic residues" evidence="1">
    <location>
        <begin position="218"/>
        <end position="241"/>
    </location>
</feature>
<proteinExistence type="predicted"/>
<dbReference type="Proteomes" id="UP001590951">
    <property type="component" value="Unassembled WGS sequence"/>
</dbReference>
<feature type="compositionally biased region" description="Acidic residues" evidence="1">
    <location>
        <begin position="416"/>
        <end position="428"/>
    </location>
</feature>
<organism evidence="2 3">
    <name type="scientific">Lepraria finkii</name>
    <dbReference type="NCBI Taxonomy" id="1340010"/>
    <lineage>
        <taxon>Eukaryota</taxon>
        <taxon>Fungi</taxon>
        <taxon>Dikarya</taxon>
        <taxon>Ascomycota</taxon>
        <taxon>Pezizomycotina</taxon>
        <taxon>Lecanoromycetes</taxon>
        <taxon>OSLEUM clade</taxon>
        <taxon>Lecanoromycetidae</taxon>
        <taxon>Lecanorales</taxon>
        <taxon>Lecanorineae</taxon>
        <taxon>Stereocaulaceae</taxon>
        <taxon>Lepraria</taxon>
    </lineage>
</organism>
<reference evidence="2 3" key="1">
    <citation type="submission" date="2024-09" db="EMBL/GenBank/DDBJ databases">
        <title>Rethinking Asexuality: The Enigmatic Case of Functional Sexual Genes in Lepraria (Stereocaulaceae).</title>
        <authorList>
            <person name="Doellman M."/>
            <person name="Sun Y."/>
            <person name="Barcenas-Pena A."/>
            <person name="Lumbsch H.T."/>
            <person name="Grewe F."/>
        </authorList>
    </citation>
    <scope>NUCLEOTIDE SEQUENCE [LARGE SCALE GENOMIC DNA]</scope>
    <source>
        <strain evidence="2 3">Grewe 0041</strain>
    </source>
</reference>
<feature type="region of interest" description="Disordered" evidence="1">
    <location>
        <begin position="84"/>
        <end position="110"/>
    </location>
</feature>
<feature type="compositionally biased region" description="Basic and acidic residues" evidence="1">
    <location>
        <begin position="653"/>
        <end position="662"/>
    </location>
</feature>
<feature type="region of interest" description="Disordered" evidence="1">
    <location>
        <begin position="395"/>
        <end position="434"/>
    </location>
</feature>
<feature type="region of interest" description="Disordered" evidence="1">
    <location>
        <begin position="653"/>
        <end position="680"/>
    </location>
</feature>
<evidence type="ECO:0000313" key="2">
    <source>
        <dbReference type="EMBL" id="KAL2053593.1"/>
    </source>
</evidence>
<feature type="compositionally biased region" description="Basic and acidic residues" evidence="1">
    <location>
        <begin position="671"/>
        <end position="680"/>
    </location>
</feature>
<evidence type="ECO:0000256" key="1">
    <source>
        <dbReference type="SAM" id="MobiDB-lite"/>
    </source>
</evidence>
<feature type="compositionally biased region" description="Low complexity" evidence="1">
    <location>
        <begin position="84"/>
        <end position="96"/>
    </location>
</feature>
<feature type="region of interest" description="Disordered" evidence="1">
    <location>
        <begin position="218"/>
        <end position="244"/>
    </location>
</feature>
<protein>
    <submittedName>
        <fullName evidence="2">Uncharacterized protein</fullName>
    </submittedName>
</protein>
<gene>
    <name evidence="2" type="ORF">ABVK25_006246</name>
</gene>
<sequence length="680" mass="76014">MNLRTSPPQHWSKPSLSTQFFTQKTKILKILNFAIQPFNMSYITFTPFPVSKESACQAFAATNSTTIDLAANQLVTAFTLSSPSSAASASFTSPSTRAESGLGTPPTSIPSFSISNKGDAAEASPTSPIQLCRTPEQILTPAPQNVVLREIGSHLDQPPTVTDDSAALDAALQHQIDTHNTDQYDKLSTDDKWAVGVLLDLHEHDAKPAVLLDLRHSKHQLDEDETKKEPDNEEKEPKVIDSVDPGTYCHGSNLRLKGIEDRVSHEGETKCNRCTIVDEGLKRHYIHGYTECKKCRIKANAKANCEDCKKTSKVDWRSARERTTPFTDTAYDEMNGKKTWGAASYEQTQYEYQIRPQELEPWWVHSRTGPQRHEPWWPFELANTRRWLIEHGHLREPTPTPEPVAAYTPPSPQSTIDDEEQPTEEEAAEAIPTSRKKKCWNKPCKKPYSPPAPYGPKQAELTASLFEDDKAKGEAHLKAYCDRHKLTREDFEKDYKQRLNKAGAPYLEKMKKAAEREGEEVADLILMDAWSRKRQVAALYDLPIYTDDAPATSRKGKRKAKALDLEITTVDAPASRKRKATALDIDIYMIDGFTSPVQKRRKVPDASTISTISAGEMNASPSRGFRVNVKLSPKADPQHPDHEECMAMKAGRDGAVREEGARPKRTSKAPKKLEGCEVGL</sequence>
<name>A0ABR4B6V2_9LECA</name>
<keyword evidence="3" id="KW-1185">Reference proteome</keyword>
<dbReference type="EMBL" id="JBHFEH010000020">
    <property type="protein sequence ID" value="KAL2053593.1"/>
    <property type="molecule type" value="Genomic_DNA"/>
</dbReference>
<comment type="caution">
    <text evidence="2">The sequence shown here is derived from an EMBL/GenBank/DDBJ whole genome shotgun (WGS) entry which is preliminary data.</text>
</comment>
<evidence type="ECO:0000313" key="3">
    <source>
        <dbReference type="Proteomes" id="UP001590951"/>
    </source>
</evidence>
<accession>A0ABR4B6V2</accession>